<dbReference type="InterPro" id="IPR004148">
    <property type="entry name" value="BAR_dom"/>
</dbReference>
<feature type="region of interest" description="Disordered" evidence="1">
    <location>
        <begin position="168"/>
        <end position="195"/>
    </location>
</feature>
<dbReference type="CDD" id="cd07307">
    <property type="entry name" value="BAR"/>
    <property type="match status" value="1"/>
</dbReference>
<evidence type="ECO:0000313" key="3">
    <source>
        <dbReference type="EMBL" id="KAG2451877.1"/>
    </source>
</evidence>
<accession>A0A835WQZ3</accession>
<comment type="caution">
    <text evidence="3">The sequence shown here is derived from an EMBL/GenBank/DDBJ whole genome shotgun (WGS) entry which is preliminary data.</text>
</comment>
<name>A0A835WQZ3_9CHLO</name>
<protein>
    <recommendedName>
        <fullName evidence="2">BAR domain-containing protein</fullName>
    </recommendedName>
</protein>
<dbReference type="Proteomes" id="UP000613740">
    <property type="component" value="Unassembled WGS sequence"/>
</dbReference>
<dbReference type="InterPro" id="IPR027267">
    <property type="entry name" value="AH/BAR_dom_sf"/>
</dbReference>
<proteinExistence type="predicted"/>
<organism evidence="3 4">
    <name type="scientific">Chlamydomonas schloesseri</name>
    <dbReference type="NCBI Taxonomy" id="2026947"/>
    <lineage>
        <taxon>Eukaryota</taxon>
        <taxon>Viridiplantae</taxon>
        <taxon>Chlorophyta</taxon>
        <taxon>core chlorophytes</taxon>
        <taxon>Chlorophyceae</taxon>
        <taxon>CS clade</taxon>
        <taxon>Chlamydomonadales</taxon>
        <taxon>Chlamydomonadaceae</taxon>
        <taxon>Chlamydomonas</taxon>
    </lineage>
</organism>
<dbReference type="AlphaFoldDB" id="A0A835WQZ3"/>
<sequence>MGHGWRRVMETVRQKVGTDKTFVATSNARNEAMFKEATDFCAHLRTLERDLRSMHKEIDAKFANMRAILSSPLPRTYDEGSNGTAMPVSEDAKLIGQGIAVDRLQEAANELRQRLDDEVIKPLRSWLMAYRTVSERMEKLEALRLELDSRRRTVDSLEEKCDKLAKVTPTAKDKDKHEQEMEKMSQLLLHKQDKRNRTNSAFEELEKMVYNSLNTLVKDTGVLRDYTGLSLSILQDCFQKGHSAFSTATPLLDYNSTSDNHMYNHAPSAYHHQHLPVIERAASERAGLVRQLTEQRSRAPSSKGDMDAGRNVALYCEDGGADVMPPYDVSPHHHLGGGGGVMDKQQQGLGAYPDVPQMPQAGGNPYSAAYQQSPHATRYMTSPAPAQWQGQQAQY</sequence>
<keyword evidence="4" id="KW-1185">Reference proteome</keyword>
<feature type="compositionally biased region" description="Basic and acidic residues" evidence="1">
    <location>
        <begin position="168"/>
        <end position="183"/>
    </location>
</feature>
<dbReference type="SUPFAM" id="SSF103657">
    <property type="entry name" value="BAR/IMD domain-like"/>
    <property type="match status" value="1"/>
</dbReference>
<dbReference type="Gene3D" id="1.20.1270.60">
    <property type="entry name" value="Arfaptin homology (AH) domain/BAR domain"/>
    <property type="match status" value="1"/>
</dbReference>
<dbReference type="GO" id="GO:0005737">
    <property type="term" value="C:cytoplasm"/>
    <property type="evidence" value="ECO:0007669"/>
    <property type="project" value="InterPro"/>
</dbReference>
<evidence type="ECO:0000256" key="1">
    <source>
        <dbReference type="SAM" id="MobiDB-lite"/>
    </source>
</evidence>
<evidence type="ECO:0000259" key="2">
    <source>
        <dbReference type="Pfam" id="PF03114"/>
    </source>
</evidence>
<reference evidence="3" key="1">
    <citation type="journal article" date="2020" name="bioRxiv">
        <title>Comparative genomics of Chlamydomonas.</title>
        <authorList>
            <person name="Craig R.J."/>
            <person name="Hasan A.R."/>
            <person name="Ness R.W."/>
            <person name="Keightley P.D."/>
        </authorList>
    </citation>
    <scope>NUCLEOTIDE SEQUENCE</scope>
    <source>
        <strain evidence="3">CCAP 11/173</strain>
    </source>
</reference>
<dbReference type="OrthoDB" id="511530at2759"/>
<evidence type="ECO:0000313" key="4">
    <source>
        <dbReference type="Proteomes" id="UP000613740"/>
    </source>
</evidence>
<dbReference type="Pfam" id="PF03114">
    <property type="entry name" value="BAR"/>
    <property type="match status" value="1"/>
</dbReference>
<gene>
    <name evidence="3" type="ORF">HYH02_003652</name>
</gene>
<feature type="domain" description="BAR" evidence="2">
    <location>
        <begin position="92"/>
        <end position="213"/>
    </location>
</feature>
<dbReference type="EMBL" id="JAEHOD010000007">
    <property type="protein sequence ID" value="KAG2451877.1"/>
    <property type="molecule type" value="Genomic_DNA"/>
</dbReference>